<dbReference type="SMART" id="SM00220">
    <property type="entry name" value="S_TKc"/>
    <property type="match status" value="1"/>
</dbReference>
<feature type="domain" description="Protein kinase" evidence="8">
    <location>
        <begin position="81"/>
        <end position="337"/>
    </location>
</feature>
<dbReference type="GO" id="GO:0004674">
    <property type="term" value="F:protein serine/threonine kinase activity"/>
    <property type="evidence" value="ECO:0007669"/>
    <property type="project" value="UniProtKB-KW"/>
</dbReference>
<evidence type="ECO:0008006" key="12">
    <source>
        <dbReference type="Google" id="ProtNLM"/>
    </source>
</evidence>
<feature type="domain" description="EF-hand" evidence="9">
    <location>
        <begin position="416"/>
        <end position="451"/>
    </location>
</feature>
<keyword evidence="11" id="KW-1185">Reference proteome</keyword>
<dbReference type="InterPro" id="IPR002048">
    <property type="entry name" value="EF_hand_dom"/>
</dbReference>
<dbReference type="PANTHER" id="PTHR24349">
    <property type="entry name" value="SERINE/THREONINE-PROTEIN KINASE"/>
    <property type="match status" value="1"/>
</dbReference>
<dbReference type="Pfam" id="PF13202">
    <property type="entry name" value="EF-hand_5"/>
    <property type="match status" value="1"/>
</dbReference>
<evidence type="ECO:0000256" key="2">
    <source>
        <dbReference type="ARBA" id="ARBA00022527"/>
    </source>
</evidence>
<dbReference type="InterPro" id="IPR018247">
    <property type="entry name" value="EF_Hand_1_Ca_BS"/>
</dbReference>
<organism evidence="10 11">
    <name type="scientific">Paramecium octaurelia</name>
    <dbReference type="NCBI Taxonomy" id="43137"/>
    <lineage>
        <taxon>Eukaryota</taxon>
        <taxon>Sar</taxon>
        <taxon>Alveolata</taxon>
        <taxon>Ciliophora</taxon>
        <taxon>Intramacronucleata</taxon>
        <taxon>Oligohymenophorea</taxon>
        <taxon>Peniculida</taxon>
        <taxon>Parameciidae</taxon>
        <taxon>Paramecium</taxon>
    </lineage>
</organism>
<dbReference type="PROSITE" id="PS50011">
    <property type="entry name" value="PROTEIN_KINASE_DOM"/>
    <property type="match status" value="1"/>
</dbReference>
<evidence type="ECO:0000313" key="11">
    <source>
        <dbReference type="Proteomes" id="UP000683925"/>
    </source>
</evidence>
<dbReference type="OrthoDB" id="26525at2759"/>
<evidence type="ECO:0000256" key="7">
    <source>
        <dbReference type="ARBA" id="ARBA00024334"/>
    </source>
</evidence>
<dbReference type="GO" id="GO:0005509">
    <property type="term" value="F:calcium ion binding"/>
    <property type="evidence" value="ECO:0007669"/>
    <property type="project" value="InterPro"/>
</dbReference>
<dbReference type="CDD" id="cd00051">
    <property type="entry name" value="EFh"/>
    <property type="match status" value="2"/>
</dbReference>
<dbReference type="GO" id="GO:0005524">
    <property type="term" value="F:ATP binding"/>
    <property type="evidence" value="ECO:0007669"/>
    <property type="project" value="UniProtKB-KW"/>
</dbReference>
<dbReference type="EMBL" id="CAJJDP010000037">
    <property type="protein sequence ID" value="CAD8159514.1"/>
    <property type="molecule type" value="Genomic_DNA"/>
</dbReference>
<keyword evidence="4" id="KW-0547">Nucleotide-binding</keyword>
<evidence type="ECO:0000256" key="3">
    <source>
        <dbReference type="ARBA" id="ARBA00022679"/>
    </source>
</evidence>
<gene>
    <name evidence="10" type="ORF">POCTA_138.1.T0370027</name>
</gene>
<dbReference type="Proteomes" id="UP000683925">
    <property type="component" value="Unassembled WGS sequence"/>
</dbReference>
<dbReference type="PROSITE" id="PS00018">
    <property type="entry name" value="EF_HAND_1"/>
    <property type="match status" value="3"/>
</dbReference>
<keyword evidence="5" id="KW-0418">Kinase</keyword>
<sequence>MGCLFSKQDNTGTSFKDSLKKKINQSKKQAAEIRVKTQENNLNTSKYSFNLQISKSLEREQLGSNLELKINEQDGSIFKNYTLMDSRFKGCSNSLINYFIVSHNLTQSVRYIRQLNWDCLTKPAVVEYVQKKKLEHINLPEIYEIYSDPKHYYMVEDYCSGNTLSAYLRENGSVSEQKCVQIMYQMLTLFEYLHSQHLYHGELQLESFMFSDESQNPILKLVDIEPLFSKTVFHKEGEQVYYYSPEFCKTKQKHKHCDIWAIGMIGYQLLINYHPQKAGTQLTIQQIMKNIIRGGMRLDCIDFERSSDNCKNFIKKLLTYDFKQRITISQALDTNWIKSINNSQKTVEAFKQMKKVQNLKNINNVQACVLLLMVNHFNQQQKQFFASIFNTFDTNRDQRISFDELQEAYRSLYPGQNYEEIIDLFKKVDFDKNGFLDFHEFIIAAVDKSSLLTHQHLQVTFKMIDKNHSGKISIDEILNICSLDYNCVKFNFDKTSKDQNNNLIQRVNAFSSLINYLQIQLICYKIDIIMAFLIKLIKMNQDRVAQQEVKKKTKRFDKFNYPILKGVSAKAVTFRDQIEGTPIQDIYIVERLQYQEQKKKCSCSCALQ</sequence>
<dbReference type="InterPro" id="IPR050205">
    <property type="entry name" value="CDPK_Ser/Thr_kinases"/>
</dbReference>
<keyword evidence="2" id="KW-0723">Serine/threonine-protein kinase</keyword>
<evidence type="ECO:0000313" key="10">
    <source>
        <dbReference type="EMBL" id="CAD8159514.1"/>
    </source>
</evidence>
<evidence type="ECO:0000259" key="9">
    <source>
        <dbReference type="PROSITE" id="PS50222"/>
    </source>
</evidence>
<accession>A0A8S1U4I1</accession>
<dbReference type="InterPro" id="IPR000719">
    <property type="entry name" value="Prot_kinase_dom"/>
</dbReference>
<dbReference type="PROSITE" id="PS50222">
    <property type="entry name" value="EF_HAND_2"/>
    <property type="match status" value="3"/>
</dbReference>
<dbReference type="OMA" id="WAIGMIG"/>
<comment type="caution">
    <text evidence="10">The sequence shown here is derived from an EMBL/GenBank/DDBJ whole genome shotgun (WGS) entry which is preliminary data.</text>
</comment>
<keyword evidence="6" id="KW-0067">ATP-binding</keyword>
<evidence type="ECO:0000256" key="4">
    <source>
        <dbReference type="ARBA" id="ARBA00022741"/>
    </source>
</evidence>
<evidence type="ECO:0000256" key="5">
    <source>
        <dbReference type="ARBA" id="ARBA00022777"/>
    </source>
</evidence>
<keyword evidence="3" id="KW-0808">Transferase</keyword>
<comment type="cofactor">
    <cofactor evidence="1">
        <name>Mg(2+)</name>
        <dbReference type="ChEBI" id="CHEBI:18420"/>
    </cofactor>
</comment>
<dbReference type="FunFam" id="1.10.238.10:FF:000879">
    <property type="entry name" value="Uncharacterized protein"/>
    <property type="match status" value="1"/>
</dbReference>
<dbReference type="Pfam" id="PF00069">
    <property type="entry name" value="Pkinase"/>
    <property type="match status" value="1"/>
</dbReference>
<feature type="domain" description="EF-hand" evidence="9">
    <location>
        <begin position="452"/>
        <end position="487"/>
    </location>
</feature>
<dbReference type="Pfam" id="PF13499">
    <property type="entry name" value="EF-hand_7"/>
    <property type="match status" value="1"/>
</dbReference>
<dbReference type="SMART" id="SM00054">
    <property type="entry name" value="EFh"/>
    <property type="match status" value="3"/>
</dbReference>
<reference evidence="10" key="1">
    <citation type="submission" date="2021-01" db="EMBL/GenBank/DDBJ databases">
        <authorList>
            <consortium name="Genoscope - CEA"/>
            <person name="William W."/>
        </authorList>
    </citation>
    <scope>NUCLEOTIDE SEQUENCE</scope>
</reference>
<evidence type="ECO:0000259" key="8">
    <source>
        <dbReference type="PROSITE" id="PS50011"/>
    </source>
</evidence>
<comment type="similarity">
    <text evidence="7">Belongs to the protein kinase superfamily. Ser/Thr protein kinase family. CDPK subfamily.</text>
</comment>
<proteinExistence type="inferred from homology"/>
<protein>
    <recommendedName>
        <fullName evidence="12">Calcium-dependent protein kinase</fullName>
    </recommendedName>
</protein>
<name>A0A8S1U4I1_PAROT</name>
<evidence type="ECO:0000256" key="1">
    <source>
        <dbReference type="ARBA" id="ARBA00001946"/>
    </source>
</evidence>
<dbReference type="AlphaFoldDB" id="A0A8S1U4I1"/>
<feature type="domain" description="EF-hand" evidence="9">
    <location>
        <begin position="380"/>
        <end position="415"/>
    </location>
</feature>
<evidence type="ECO:0000256" key="6">
    <source>
        <dbReference type="ARBA" id="ARBA00022840"/>
    </source>
</evidence>